<dbReference type="EMBL" id="SUMC01000021">
    <property type="protein sequence ID" value="TKA09588.1"/>
    <property type="molecule type" value="Genomic_DNA"/>
</dbReference>
<accession>A0A4U0SKQ4</accession>
<feature type="transmembrane region" description="Helical" evidence="6">
    <location>
        <begin position="469"/>
        <end position="489"/>
    </location>
</feature>
<evidence type="ECO:0000256" key="4">
    <source>
        <dbReference type="ARBA" id="ARBA00023136"/>
    </source>
</evidence>
<comment type="caution">
    <text evidence="8">The sequence shown here is derived from an EMBL/GenBank/DDBJ whole genome shotgun (WGS) entry which is preliminary data.</text>
</comment>
<name>A0A4U0SKQ4_9ACTN</name>
<evidence type="ECO:0000313" key="9">
    <source>
        <dbReference type="Proteomes" id="UP000305778"/>
    </source>
</evidence>
<feature type="transmembrane region" description="Helical" evidence="6">
    <location>
        <begin position="224"/>
        <end position="244"/>
    </location>
</feature>
<feature type="region of interest" description="Disordered" evidence="5">
    <location>
        <begin position="18"/>
        <end position="71"/>
    </location>
</feature>
<keyword evidence="4 6" id="KW-0472">Membrane</keyword>
<dbReference type="OrthoDB" id="3895841at2"/>
<protein>
    <submittedName>
        <fullName evidence="8">FUSC family protein</fullName>
    </submittedName>
</protein>
<gene>
    <name evidence="8" type="ORF">FCI23_21795</name>
</gene>
<evidence type="ECO:0000256" key="3">
    <source>
        <dbReference type="ARBA" id="ARBA00022989"/>
    </source>
</evidence>
<dbReference type="Pfam" id="PF13515">
    <property type="entry name" value="FUSC_2"/>
    <property type="match status" value="1"/>
</dbReference>
<feature type="transmembrane region" description="Helical" evidence="6">
    <location>
        <begin position="519"/>
        <end position="539"/>
    </location>
</feature>
<dbReference type="GO" id="GO:0016020">
    <property type="term" value="C:membrane"/>
    <property type="evidence" value="ECO:0007669"/>
    <property type="project" value="UniProtKB-SubCell"/>
</dbReference>
<sequence length="960" mass="101343">MAAVRLDGLRAYVDDPEHTWRSLEKPPAPSERPLIGDQLTTSPTASSASTATEQVPAAASHPPSHRRPPTFHRVGGPRRCWDWVLAGDPGLGHLQAGWSSLVSMTVYLAVGYGMSNALGVPAMLGMLVCGLMGMVSSFAVAGSTPLRLARAILCLAIPYAAMLPLASWLHPDRPLELCLNVFTVALGNFLIRFGPIGMLIGIAMFSGFSVGVTADIPLEDCGPLFVIAVVASVAVLAARLLLCYPRPRKDLLRTQRAFVVQARRVVNAAATALDPDAGQAIAIRRISRALHRLNVTTVTIDGHLARPEVAADPHLAELLHQYLFDAELALQGIGKAVQQIAGRPVPAKLREAMAVALVIARDTHLGQLDALGPAAELIRQQTTAMPDGATVNEDEVRALARRVADLLDVLADALAHWLNLGWSSPTTQAKVSFQPTVALERNRPAGTGPAARRVGAAQGGSGWRRAVPYWRLTLHAGAAAAIVCPIADAINPSRYFWALIGVMITFGGTNTTHERLRKLAHRMVGTVAGAVIGIALLHLIGPGHIYWTLAVIVAAIAFGAWGFQRRYAYWLTGLVAALVQTYGLTTPYRDMDWLLTQRLMDNALGILVATACAALIFPVPTRKVAREAQRGYLSALEHLVGQVAVRWKEPDAPVRLRGAARGVDAALLQVQSAVLPLVRMPLAIRGRSGENLLALLGTATQHAHELAAAADIDIDLAPHLRTRVDHITEVFASSLHALDRQIATGERDGTWIRVSPVIHELESVLSGPPGQRADRLHVALRELAALEEVLASIADTRGLTIIAAPPAAVPVADGATTSPVPAGVPSAPPAVSRDAASAPAGSTIGASAGNKAARPLASAAAAEEPFRGAAGNAGAVTLTGSLRCPEHPRGCEAWIVVVTSQGERRALAQVAGGRYQVTGLTPGTYTLIVISTAHAPNAQSLLVRPADGEIRRDIVLPSAS</sequence>
<dbReference type="InterPro" id="IPR049453">
    <property type="entry name" value="Memb_transporter_dom"/>
</dbReference>
<feature type="transmembrane region" description="Helical" evidence="6">
    <location>
        <begin position="120"/>
        <end position="141"/>
    </location>
</feature>
<evidence type="ECO:0000313" key="8">
    <source>
        <dbReference type="EMBL" id="TKA09588.1"/>
    </source>
</evidence>
<feature type="transmembrane region" description="Helical" evidence="6">
    <location>
        <begin position="603"/>
        <end position="620"/>
    </location>
</feature>
<feature type="compositionally biased region" description="Low complexity" evidence="5">
    <location>
        <begin position="815"/>
        <end position="832"/>
    </location>
</feature>
<feature type="compositionally biased region" description="Low complexity" evidence="5">
    <location>
        <begin position="40"/>
        <end position="52"/>
    </location>
</feature>
<keyword evidence="3 6" id="KW-1133">Transmembrane helix</keyword>
<comment type="subcellular location">
    <subcellularLocation>
        <location evidence="1">Membrane</location>
        <topology evidence="1">Multi-pass membrane protein</topology>
    </subcellularLocation>
</comment>
<reference evidence="8 9" key="1">
    <citation type="submission" date="2019-04" db="EMBL/GenBank/DDBJ databases">
        <title>Streptomyces oryziradicis sp. nov., a novel actinomycete isolated from rhizosphere soil of rice (Oryza sativa L.).</title>
        <authorList>
            <person name="Li C."/>
        </authorList>
    </citation>
    <scope>NUCLEOTIDE SEQUENCE [LARGE SCALE GENOMIC DNA]</scope>
    <source>
        <strain evidence="8 9">NEAU-C40</strain>
    </source>
</reference>
<feature type="domain" description="Integral membrane bound transporter" evidence="7">
    <location>
        <begin position="486"/>
        <end position="611"/>
    </location>
</feature>
<proteinExistence type="predicted"/>
<dbReference type="Proteomes" id="UP000305778">
    <property type="component" value="Unassembled WGS sequence"/>
</dbReference>
<organism evidence="8 9">
    <name type="scientific">Actinacidiphila oryziradicis</name>
    <dbReference type="NCBI Taxonomy" id="2571141"/>
    <lineage>
        <taxon>Bacteria</taxon>
        <taxon>Bacillati</taxon>
        <taxon>Actinomycetota</taxon>
        <taxon>Actinomycetes</taxon>
        <taxon>Kitasatosporales</taxon>
        <taxon>Streptomycetaceae</taxon>
        <taxon>Actinacidiphila</taxon>
    </lineage>
</organism>
<feature type="region of interest" description="Disordered" evidence="5">
    <location>
        <begin position="815"/>
        <end position="843"/>
    </location>
</feature>
<feature type="transmembrane region" description="Helical" evidence="6">
    <location>
        <begin position="495"/>
        <end position="512"/>
    </location>
</feature>
<evidence type="ECO:0000256" key="6">
    <source>
        <dbReference type="SAM" id="Phobius"/>
    </source>
</evidence>
<feature type="transmembrane region" description="Helical" evidence="6">
    <location>
        <begin position="148"/>
        <end position="168"/>
    </location>
</feature>
<feature type="transmembrane region" description="Helical" evidence="6">
    <location>
        <begin position="567"/>
        <end position="583"/>
    </location>
</feature>
<evidence type="ECO:0000256" key="5">
    <source>
        <dbReference type="SAM" id="MobiDB-lite"/>
    </source>
</evidence>
<evidence type="ECO:0000256" key="2">
    <source>
        <dbReference type="ARBA" id="ARBA00022692"/>
    </source>
</evidence>
<feature type="transmembrane region" description="Helical" evidence="6">
    <location>
        <begin position="545"/>
        <end position="562"/>
    </location>
</feature>
<dbReference type="AlphaFoldDB" id="A0A4U0SKQ4"/>
<evidence type="ECO:0000256" key="1">
    <source>
        <dbReference type="ARBA" id="ARBA00004141"/>
    </source>
</evidence>
<keyword evidence="9" id="KW-1185">Reference proteome</keyword>
<keyword evidence="2 6" id="KW-0812">Transmembrane</keyword>
<evidence type="ECO:0000259" key="7">
    <source>
        <dbReference type="Pfam" id="PF13515"/>
    </source>
</evidence>